<evidence type="ECO:0000313" key="3">
    <source>
        <dbReference type="Proteomes" id="UP000075359"/>
    </source>
</evidence>
<reference evidence="2 3" key="1">
    <citation type="submission" date="2015-11" db="EMBL/GenBank/DDBJ databases">
        <title>Draft genome of Sulfurovum riftiae 1812E, a member of the Epsilonproteobacteria isolated from the tube of the deep-sea hydrothermal vent tubewom Riftia pachyptila.</title>
        <authorList>
            <person name="Vetriani C."/>
            <person name="Giovannelli D."/>
        </authorList>
    </citation>
    <scope>NUCLEOTIDE SEQUENCE [LARGE SCALE GENOMIC DNA]</scope>
    <source>
        <strain evidence="2 3">1812E</strain>
    </source>
</reference>
<evidence type="ECO:0000313" key="2">
    <source>
        <dbReference type="EMBL" id="KYJ85594.1"/>
    </source>
</evidence>
<accession>A0A151CDJ7</accession>
<dbReference type="RefSeq" id="WP_067332379.1">
    <property type="nucleotide sequence ID" value="NZ_LNKT01000071.1"/>
</dbReference>
<dbReference type="OrthoDB" id="5372227at2"/>
<name>A0A151CDJ7_9BACT</name>
<gene>
    <name evidence="2" type="ORF">AS592_00715</name>
</gene>
<evidence type="ECO:0008006" key="4">
    <source>
        <dbReference type="Google" id="ProtNLM"/>
    </source>
</evidence>
<dbReference type="STRING" id="1630136.AS592_00715"/>
<dbReference type="EMBL" id="LNKT01000071">
    <property type="protein sequence ID" value="KYJ85594.1"/>
    <property type="molecule type" value="Genomic_DNA"/>
</dbReference>
<keyword evidence="1" id="KW-1133">Transmembrane helix</keyword>
<organism evidence="2 3">
    <name type="scientific">Sulfurovum riftiae</name>
    <dbReference type="NCBI Taxonomy" id="1630136"/>
    <lineage>
        <taxon>Bacteria</taxon>
        <taxon>Pseudomonadati</taxon>
        <taxon>Campylobacterota</taxon>
        <taxon>Epsilonproteobacteria</taxon>
        <taxon>Campylobacterales</taxon>
        <taxon>Sulfurovaceae</taxon>
        <taxon>Sulfurovum</taxon>
    </lineage>
</organism>
<feature type="transmembrane region" description="Helical" evidence="1">
    <location>
        <begin position="286"/>
        <end position="309"/>
    </location>
</feature>
<keyword evidence="1" id="KW-0812">Transmembrane</keyword>
<protein>
    <recommendedName>
        <fullName evidence="4">BatD protein</fullName>
    </recommendedName>
</protein>
<keyword evidence="3" id="KW-1185">Reference proteome</keyword>
<keyword evidence="1" id="KW-0472">Membrane</keyword>
<dbReference type="Proteomes" id="UP000075359">
    <property type="component" value="Unassembled WGS sequence"/>
</dbReference>
<dbReference type="AlphaFoldDB" id="A0A151CDJ7"/>
<comment type="caution">
    <text evidence="2">The sequence shown here is derived from an EMBL/GenBank/DDBJ whole genome shotgun (WGS) entry which is preliminary data.</text>
</comment>
<sequence>MNRNPGRAILFFLLALLFLHAENFVYDFHLSKQNAYQKEPLLLSIDLNQTNTDIVLFFHFNVNKSDAYRVEQIDSTQDNTLHHARIHYRYVLYPLKTGDFNVSFDLIERVTDEEKVAYSFSGDRDDFKKLETQDRKVDVPPIQLQVKALPKGTQLVGNFKLSYEIQEHQAESYEPIAMKVIIEGEGYPPVLEHLFPKKNTFTLFTQKPLVQKIPRKDHLKYRVTYIMALSHDISFDLPELRLNAFDPARKKMYPLTIPEQHFKITPAERKNLLDTTDNPKPLHVDLSWLTSLLGYLVVFFAGYLTALTWKWKRKVISEKQDPLREKVEACKEEKALLQLLMATDSKRFETTISKLEKGIYGNAKSNFKEIKKEVLEHIQ</sequence>
<proteinExistence type="predicted"/>
<evidence type="ECO:0000256" key="1">
    <source>
        <dbReference type="SAM" id="Phobius"/>
    </source>
</evidence>